<dbReference type="Pfam" id="PF00571">
    <property type="entry name" value="CBS"/>
    <property type="match status" value="2"/>
</dbReference>
<keyword evidence="6 11" id="KW-0472">Membrane</keyword>
<keyword evidence="10" id="KW-0129">CBS domain</keyword>
<evidence type="ECO:0000256" key="1">
    <source>
        <dbReference type="ARBA" id="ARBA00004141"/>
    </source>
</evidence>
<feature type="transmembrane region" description="Helical" evidence="11">
    <location>
        <begin position="64"/>
        <end position="86"/>
    </location>
</feature>
<feature type="transmembrane region" description="Helical" evidence="11">
    <location>
        <begin position="160"/>
        <end position="185"/>
    </location>
</feature>
<feature type="domain" description="CBS" evidence="12">
    <location>
        <begin position="538"/>
        <end position="595"/>
    </location>
</feature>
<feature type="transmembrane region" description="Helical" evidence="11">
    <location>
        <begin position="271"/>
        <end position="292"/>
    </location>
</feature>
<dbReference type="InterPro" id="IPR014743">
    <property type="entry name" value="Cl-channel_core"/>
</dbReference>
<gene>
    <name evidence="13" type="ORF">JIN83_03910</name>
</gene>
<sequence>MEEKRSKLQDLMRRRFDDRQRFLVACMVCGLLCGLLGVLFHLTIHHTFAGVWKLATSGDDSQFITVLLLAPALGGLICGLAIHFWAHDAVGSGIPQTKAAYYNQGGRIKTMTGVWRVILGTVFVGFGNALGREGPMVHASSAIASRIGRFAFKDPERVRAMIPVGMAAGIGAAFNAPLSALTFVFEELLDNFSTKAIGGMVVAVVIAAAVSRSILGEDPVISTHLVLDYETAAWMLVAIPLGACAGFLGHFFVGSVIGLRRKVKATRWLKSWYTPAIGGLICGAVGLLAWWITGMEGNAQSGVFSIGYESLEEAFENKLIISILVTLLAFKLLAVVVNYATGGSGGLFSPTLFLGGMLGGLMGYALVELSHQFTDWQLVDESQIIGGCVLLGMGAMFGSVIRCPFTSLIIIFEMTGNYSLILPLMGGNMLSWVIARKLRPIAIYDALLMEDGVSLKRMPSYRGAQDYRNLPVRAIMTHDVTSVQGELSADENLSLLKSNLVYHHAYTVVDRENRFLGVITHHEMRECAPETVIAELVENQETVQVHPDVSIRDAAQMMISKDIQQLPVVSLVETDRLLGILTINDIARQQNAAEM</sequence>
<comment type="subcellular location">
    <subcellularLocation>
        <location evidence="1">Membrane</location>
        <topology evidence="1">Multi-pass membrane protein</topology>
    </subcellularLocation>
</comment>
<dbReference type="CDD" id="cd00400">
    <property type="entry name" value="Voltage_gated_ClC"/>
    <property type="match status" value="1"/>
</dbReference>
<dbReference type="PANTHER" id="PTHR43427">
    <property type="entry name" value="CHLORIDE CHANNEL PROTEIN CLC-E"/>
    <property type="match status" value="1"/>
</dbReference>
<feature type="transmembrane region" description="Helical" evidence="11">
    <location>
        <begin position="197"/>
        <end position="215"/>
    </location>
</feature>
<evidence type="ECO:0000256" key="8">
    <source>
        <dbReference type="ARBA" id="ARBA00023214"/>
    </source>
</evidence>
<dbReference type="Pfam" id="PF00654">
    <property type="entry name" value="Voltage_CLC"/>
    <property type="match status" value="1"/>
</dbReference>
<keyword evidence="9" id="KW-0407">Ion channel</keyword>
<dbReference type="InterPro" id="IPR046342">
    <property type="entry name" value="CBS_dom_sf"/>
</dbReference>
<dbReference type="InterPro" id="IPR000644">
    <property type="entry name" value="CBS_dom"/>
</dbReference>
<feature type="domain" description="CBS" evidence="12">
    <location>
        <begin position="476"/>
        <end position="535"/>
    </location>
</feature>
<keyword evidence="8" id="KW-0868">Chloride</keyword>
<evidence type="ECO:0000256" key="2">
    <source>
        <dbReference type="ARBA" id="ARBA00022448"/>
    </source>
</evidence>
<dbReference type="SMART" id="SM00116">
    <property type="entry name" value="CBS"/>
    <property type="match status" value="2"/>
</dbReference>
<feature type="transmembrane region" description="Helical" evidence="11">
    <location>
        <begin position="319"/>
        <end position="340"/>
    </location>
</feature>
<evidence type="ECO:0000256" key="11">
    <source>
        <dbReference type="SAM" id="Phobius"/>
    </source>
</evidence>
<comment type="caution">
    <text evidence="13">The sequence shown here is derived from an EMBL/GenBank/DDBJ whole genome shotgun (WGS) entry which is preliminary data.</text>
</comment>
<keyword evidence="14" id="KW-1185">Reference proteome</keyword>
<feature type="transmembrane region" description="Helical" evidence="11">
    <location>
        <begin position="347"/>
        <end position="364"/>
    </location>
</feature>
<keyword evidence="4 11" id="KW-1133">Transmembrane helix</keyword>
<dbReference type="SUPFAM" id="SSF54631">
    <property type="entry name" value="CBS-domain pair"/>
    <property type="match status" value="1"/>
</dbReference>
<feature type="transmembrane region" description="Helical" evidence="11">
    <location>
        <begin position="235"/>
        <end position="259"/>
    </location>
</feature>
<dbReference type="Proteomes" id="UP000634206">
    <property type="component" value="Unassembled WGS sequence"/>
</dbReference>
<dbReference type="AlphaFoldDB" id="A0AAE2SBQ4"/>
<evidence type="ECO:0000256" key="3">
    <source>
        <dbReference type="ARBA" id="ARBA00022692"/>
    </source>
</evidence>
<feature type="transmembrane region" description="Helical" evidence="11">
    <location>
        <begin position="384"/>
        <end position="405"/>
    </location>
</feature>
<evidence type="ECO:0000256" key="5">
    <source>
        <dbReference type="ARBA" id="ARBA00023065"/>
    </source>
</evidence>
<feature type="transmembrane region" description="Helical" evidence="11">
    <location>
        <begin position="113"/>
        <end position="131"/>
    </location>
</feature>
<feature type="transmembrane region" description="Helical" evidence="11">
    <location>
        <begin position="417"/>
        <end position="435"/>
    </location>
</feature>
<evidence type="ECO:0000256" key="10">
    <source>
        <dbReference type="PROSITE-ProRule" id="PRU00703"/>
    </source>
</evidence>
<keyword evidence="7" id="KW-0869">Chloride channel</keyword>
<dbReference type="Gene3D" id="3.10.580.10">
    <property type="entry name" value="CBS-domain"/>
    <property type="match status" value="1"/>
</dbReference>
<evidence type="ECO:0000313" key="13">
    <source>
        <dbReference type="EMBL" id="MBK1854087.1"/>
    </source>
</evidence>
<dbReference type="PRINTS" id="PR00762">
    <property type="entry name" value="CLCHANNEL"/>
</dbReference>
<protein>
    <submittedName>
        <fullName evidence="13">Chloride channel protein</fullName>
    </submittedName>
</protein>
<evidence type="ECO:0000313" key="14">
    <source>
        <dbReference type="Proteomes" id="UP000634206"/>
    </source>
</evidence>
<accession>A0AAE2SBQ4</accession>
<dbReference type="SUPFAM" id="SSF81340">
    <property type="entry name" value="Clc chloride channel"/>
    <property type="match status" value="1"/>
</dbReference>
<dbReference type="EMBL" id="JAENIG010000002">
    <property type="protein sequence ID" value="MBK1854087.1"/>
    <property type="molecule type" value="Genomic_DNA"/>
</dbReference>
<feature type="transmembrane region" description="Helical" evidence="11">
    <location>
        <begin position="21"/>
        <end position="44"/>
    </location>
</feature>
<dbReference type="PANTHER" id="PTHR43427:SF6">
    <property type="entry name" value="CHLORIDE CHANNEL PROTEIN CLC-E"/>
    <property type="match status" value="1"/>
</dbReference>
<dbReference type="InterPro" id="IPR050368">
    <property type="entry name" value="ClC-type_chloride_channel"/>
</dbReference>
<evidence type="ECO:0000256" key="9">
    <source>
        <dbReference type="ARBA" id="ARBA00023303"/>
    </source>
</evidence>
<keyword evidence="5" id="KW-0406">Ion transport</keyword>
<dbReference type="GO" id="GO:0005254">
    <property type="term" value="F:chloride channel activity"/>
    <property type="evidence" value="ECO:0007669"/>
    <property type="project" value="UniProtKB-KW"/>
</dbReference>
<organism evidence="13 14">
    <name type="scientific">Oceaniferula flava</name>
    <dbReference type="NCBI Taxonomy" id="2800421"/>
    <lineage>
        <taxon>Bacteria</taxon>
        <taxon>Pseudomonadati</taxon>
        <taxon>Verrucomicrobiota</taxon>
        <taxon>Verrucomicrobiia</taxon>
        <taxon>Verrucomicrobiales</taxon>
        <taxon>Verrucomicrobiaceae</taxon>
        <taxon>Oceaniferula</taxon>
    </lineage>
</organism>
<evidence type="ECO:0000259" key="12">
    <source>
        <dbReference type="PROSITE" id="PS51371"/>
    </source>
</evidence>
<dbReference type="Gene3D" id="1.10.3080.10">
    <property type="entry name" value="Clc chloride channel"/>
    <property type="match status" value="1"/>
</dbReference>
<dbReference type="InterPro" id="IPR001807">
    <property type="entry name" value="ClC"/>
</dbReference>
<evidence type="ECO:0000256" key="6">
    <source>
        <dbReference type="ARBA" id="ARBA00023136"/>
    </source>
</evidence>
<evidence type="ECO:0000256" key="7">
    <source>
        <dbReference type="ARBA" id="ARBA00023173"/>
    </source>
</evidence>
<name>A0AAE2SBQ4_9BACT</name>
<keyword evidence="3 11" id="KW-0812">Transmembrane</keyword>
<dbReference type="PROSITE" id="PS51371">
    <property type="entry name" value="CBS"/>
    <property type="match status" value="2"/>
</dbReference>
<dbReference type="RefSeq" id="WP_309488693.1">
    <property type="nucleotide sequence ID" value="NZ_JAENIG010000002.1"/>
</dbReference>
<reference evidence="13" key="1">
    <citation type="submission" date="2021-01" db="EMBL/GenBank/DDBJ databases">
        <title>Modified the classification status of verrucomicrobia.</title>
        <authorList>
            <person name="Feng X."/>
        </authorList>
    </citation>
    <scope>NUCLEOTIDE SEQUENCE</scope>
    <source>
        <strain evidence="13">5K15</strain>
    </source>
</reference>
<dbReference type="GO" id="GO:0034707">
    <property type="term" value="C:chloride channel complex"/>
    <property type="evidence" value="ECO:0007669"/>
    <property type="project" value="UniProtKB-KW"/>
</dbReference>
<evidence type="ECO:0000256" key="4">
    <source>
        <dbReference type="ARBA" id="ARBA00022989"/>
    </source>
</evidence>
<keyword evidence="2" id="KW-0813">Transport</keyword>
<proteinExistence type="predicted"/>